<feature type="region of interest" description="Disordered" evidence="1">
    <location>
        <begin position="117"/>
        <end position="138"/>
    </location>
</feature>
<dbReference type="Proteomes" id="UP001153636">
    <property type="component" value="Chromosome 7"/>
</dbReference>
<protein>
    <submittedName>
        <fullName evidence="2">Uncharacterized protein</fullName>
    </submittedName>
</protein>
<name>A0A9P0D7S3_9CUCU</name>
<dbReference type="OrthoDB" id="8063408at2759"/>
<evidence type="ECO:0000256" key="1">
    <source>
        <dbReference type="SAM" id="MobiDB-lite"/>
    </source>
</evidence>
<reference evidence="2" key="1">
    <citation type="submission" date="2022-01" db="EMBL/GenBank/DDBJ databases">
        <authorList>
            <person name="King R."/>
        </authorList>
    </citation>
    <scope>NUCLEOTIDE SEQUENCE</scope>
</reference>
<accession>A0A9P0D7S3</accession>
<organism evidence="2 3">
    <name type="scientific">Psylliodes chrysocephalus</name>
    <dbReference type="NCBI Taxonomy" id="3402493"/>
    <lineage>
        <taxon>Eukaryota</taxon>
        <taxon>Metazoa</taxon>
        <taxon>Ecdysozoa</taxon>
        <taxon>Arthropoda</taxon>
        <taxon>Hexapoda</taxon>
        <taxon>Insecta</taxon>
        <taxon>Pterygota</taxon>
        <taxon>Neoptera</taxon>
        <taxon>Endopterygota</taxon>
        <taxon>Coleoptera</taxon>
        <taxon>Polyphaga</taxon>
        <taxon>Cucujiformia</taxon>
        <taxon>Chrysomeloidea</taxon>
        <taxon>Chrysomelidae</taxon>
        <taxon>Galerucinae</taxon>
        <taxon>Alticini</taxon>
        <taxon>Psylliodes</taxon>
    </lineage>
</organism>
<evidence type="ECO:0000313" key="3">
    <source>
        <dbReference type="Proteomes" id="UP001153636"/>
    </source>
</evidence>
<feature type="compositionally biased region" description="Basic and acidic residues" evidence="1">
    <location>
        <begin position="129"/>
        <end position="138"/>
    </location>
</feature>
<dbReference type="AlphaFoldDB" id="A0A9P0D7S3"/>
<keyword evidence="3" id="KW-1185">Reference proteome</keyword>
<dbReference type="EMBL" id="OV651819">
    <property type="protein sequence ID" value="CAH1113529.1"/>
    <property type="molecule type" value="Genomic_DNA"/>
</dbReference>
<proteinExistence type="predicted"/>
<sequence length="232" mass="27283">MASSRRVCVNDSNNFCFICRLNVTTFVNEAYKNYIGHPLEMKNKPWISQKVCKTCVEFLRLWINKKRHSFRYKTAMIWNESMNHFDDCYFCLENITGINRKNRAKWEYSSIQSAHRRVLGPNSTPEPQSEPKDFETKNDISDNDFKCDLETAKPFNQDDLNDLIRDMGLSKSVSEILASRLKEKKLVTKETKISYCRTREQSFLKYFSEEDNFVFCKYVTGLMAAIGSQNYE</sequence>
<evidence type="ECO:0000313" key="2">
    <source>
        <dbReference type="EMBL" id="CAH1113529.1"/>
    </source>
</evidence>
<gene>
    <name evidence="2" type="ORF">PSYICH_LOCUS13955</name>
</gene>